<name>A0A6M3IIV7_9ZZZZ</name>
<reference evidence="2" key="1">
    <citation type="submission" date="2020-03" db="EMBL/GenBank/DDBJ databases">
        <title>The deep terrestrial virosphere.</title>
        <authorList>
            <person name="Holmfeldt K."/>
            <person name="Nilsson E."/>
            <person name="Simone D."/>
            <person name="Lopez-Fernandez M."/>
            <person name="Wu X."/>
            <person name="de Brujin I."/>
            <person name="Lundin D."/>
            <person name="Andersson A."/>
            <person name="Bertilsson S."/>
            <person name="Dopson M."/>
        </authorList>
    </citation>
    <scope>NUCLEOTIDE SEQUENCE</scope>
    <source>
        <strain evidence="2">MM415B01664</strain>
    </source>
</reference>
<gene>
    <name evidence="2" type="ORF">MM415B01664_0016</name>
</gene>
<evidence type="ECO:0000256" key="1">
    <source>
        <dbReference type="SAM" id="MobiDB-lite"/>
    </source>
</evidence>
<feature type="region of interest" description="Disordered" evidence="1">
    <location>
        <begin position="1"/>
        <end position="21"/>
    </location>
</feature>
<evidence type="ECO:0000313" key="2">
    <source>
        <dbReference type="EMBL" id="QJA57314.1"/>
    </source>
</evidence>
<organism evidence="2">
    <name type="scientific">viral metagenome</name>
    <dbReference type="NCBI Taxonomy" id="1070528"/>
    <lineage>
        <taxon>unclassified sequences</taxon>
        <taxon>metagenomes</taxon>
        <taxon>organismal metagenomes</taxon>
    </lineage>
</organism>
<proteinExistence type="predicted"/>
<protein>
    <submittedName>
        <fullName evidence="2">Uncharacterized protein</fullName>
    </submittedName>
</protein>
<accession>A0A6M3IIV7</accession>
<dbReference type="AlphaFoldDB" id="A0A6M3IIV7"/>
<dbReference type="EMBL" id="MT141266">
    <property type="protein sequence ID" value="QJA57314.1"/>
    <property type="molecule type" value="Genomic_DNA"/>
</dbReference>
<sequence>MKFYDWVLSGKGPEPPDQEIIDDDEALDDYIDSWKQSLKNKNTPNTSDTKSFSLS</sequence>